<dbReference type="Proteomes" id="UP000197019">
    <property type="component" value="Chromosome"/>
</dbReference>
<gene>
    <name evidence="1" type="ORF">CEK71_19995</name>
</gene>
<keyword evidence="2" id="KW-1185">Reference proteome</keyword>
<evidence type="ECO:0000313" key="2">
    <source>
        <dbReference type="Proteomes" id="UP000197019"/>
    </source>
</evidence>
<dbReference type="AlphaFoldDB" id="A0A1Z4C3N5"/>
<name>A0A1Z4C3N5_9GAMM</name>
<accession>A0A1Z4C3N5</accession>
<dbReference type="EMBL" id="CP022129">
    <property type="protein sequence ID" value="ASF48161.1"/>
    <property type="molecule type" value="Genomic_DNA"/>
</dbReference>
<protein>
    <submittedName>
        <fullName evidence="1">Uncharacterized protein</fullName>
    </submittedName>
</protein>
<sequence>MALAGQLVLYAHTPLPAALATPASHAKTFFDGKTFEQWRKHEDHAQAVQMAIIERLNQIIRTRSL</sequence>
<dbReference type="KEGG" id="mpsy:CEK71_19995"/>
<proteinExistence type="predicted"/>
<evidence type="ECO:0000313" key="1">
    <source>
        <dbReference type="EMBL" id="ASF48161.1"/>
    </source>
</evidence>
<organism evidence="1 2">
    <name type="scientific">Methylovulum psychrotolerans</name>
    <dbReference type="NCBI Taxonomy" id="1704499"/>
    <lineage>
        <taxon>Bacteria</taxon>
        <taxon>Pseudomonadati</taxon>
        <taxon>Pseudomonadota</taxon>
        <taxon>Gammaproteobacteria</taxon>
        <taxon>Methylococcales</taxon>
        <taxon>Methylococcaceae</taxon>
        <taxon>Methylovulum</taxon>
    </lineage>
</organism>
<reference evidence="1 2" key="1">
    <citation type="submission" date="2017-06" db="EMBL/GenBank/DDBJ databases">
        <title>Genome Sequencing of the methanotroph Methylovulum psychrotolerants str. HV10-M2 isolated from a high-altitude environment.</title>
        <authorList>
            <person name="Mateos-Rivera A."/>
        </authorList>
    </citation>
    <scope>NUCLEOTIDE SEQUENCE [LARGE SCALE GENOMIC DNA]</scope>
    <source>
        <strain evidence="1 2">HV10_M2</strain>
    </source>
</reference>